<dbReference type="InterPro" id="IPR012338">
    <property type="entry name" value="Beta-lactam/transpept-like"/>
</dbReference>
<comment type="caution">
    <text evidence="2">The sequence shown here is derived from an EMBL/GenBank/DDBJ whole genome shotgun (WGS) entry which is preliminary data.</text>
</comment>
<evidence type="ECO:0000259" key="1">
    <source>
        <dbReference type="Pfam" id="PF00144"/>
    </source>
</evidence>
<dbReference type="Pfam" id="PF00144">
    <property type="entry name" value="Beta-lactamase"/>
    <property type="match status" value="1"/>
</dbReference>
<dbReference type="Gene3D" id="3.40.710.10">
    <property type="entry name" value="DD-peptidase/beta-lactamase superfamily"/>
    <property type="match status" value="1"/>
</dbReference>
<name>A0A9X1VUV4_9BURK</name>
<dbReference type="EMBL" id="JALGBI010000001">
    <property type="protein sequence ID" value="MCJ0763380.1"/>
    <property type="molecule type" value="Genomic_DNA"/>
</dbReference>
<dbReference type="PANTHER" id="PTHR46825:SF9">
    <property type="entry name" value="BETA-LACTAMASE-RELATED DOMAIN-CONTAINING PROTEIN"/>
    <property type="match status" value="1"/>
</dbReference>
<dbReference type="AlphaFoldDB" id="A0A9X1VUV4"/>
<protein>
    <submittedName>
        <fullName evidence="2">Beta-lactamase family protein</fullName>
    </submittedName>
</protein>
<accession>A0A9X1VUV4</accession>
<dbReference type="SUPFAM" id="SSF56601">
    <property type="entry name" value="beta-lactamase/transpeptidase-like"/>
    <property type="match status" value="1"/>
</dbReference>
<organism evidence="2 3">
    <name type="scientific">Variovorax terrae</name>
    <dbReference type="NCBI Taxonomy" id="2923278"/>
    <lineage>
        <taxon>Bacteria</taxon>
        <taxon>Pseudomonadati</taxon>
        <taxon>Pseudomonadota</taxon>
        <taxon>Betaproteobacteria</taxon>
        <taxon>Burkholderiales</taxon>
        <taxon>Comamonadaceae</taxon>
        <taxon>Variovorax</taxon>
    </lineage>
</organism>
<proteinExistence type="predicted"/>
<evidence type="ECO:0000313" key="3">
    <source>
        <dbReference type="Proteomes" id="UP001139447"/>
    </source>
</evidence>
<gene>
    <name evidence="2" type="ORF">MMF98_09170</name>
</gene>
<reference evidence="2" key="1">
    <citation type="submission" date="2022-03" db="EMBL/GenBank/DDBJ databases">
        <authorList>
            <person name="Woo C.Y."/>
        </authorList>
    </citation>
    <scope>NUCLEOTIDE SEQUENCE</scope>
    <source>
        <strain evidence="2">CYS-02</strain>
    </source>
</reference>
<evidence type="ECO:0000313" key="2">
    <source>
        <dbReference type="EMBL" id="MCJ0763380.1"/>
    </source>
</evidence>
<dbReference type="PANTHER" id="PTHR46825">
    <property type="entry name" value="D-ALANYL-D-ALANINE-CARBOXYPEPTIDASE/ENDOPEPTIDASE AMPH"/>
    <property type="match status" value="1"/>
</dbReference>
<feature type="domain" description="Beta-lactamase-related" evidence="1">
    <location>
        <begin position="24"/>
        <end position="330"/>
    </location>
</feature>
<dbReference type="InterPro" id="IPR001466">
    <property type="entry name" value="Beta-lactam-related"/>
</dbReference>
<dbReference type="RefSeq" id="WP_243305972.1">
    <property type="nucleotide sequence ID" value="NZ_JALGBI010000001.1"/>
</dbReference>
<sequence length="455" mass="49862">MESWLKAALDYLPRWLEFQLRAFERPGVALAICHRQRVVLDLALGHADALRRTPLTTGHRFRIASHSKSFTAAGLLKLREQGRLQLDDAVGRHVGGLHPVLARATLAQLLSHSAGVTRDGPDAGQFQDRRPFLDAATLMQQLAEPPAIEANTRHKYSNHGFALLGQVIEAVTGMRYADWMQREILDAAGLAHTDPDAGPNPRFPLARGHSGQLLLGRRVVVPGDQATNAIAPAGGFVSTAADVARFYAQLMPTAARSVLSVPSRREMQRRHWPVPHSSTPGWYGFGLMLGSYQGWDWFGHTGGLQGFVSRSCAVPGQELSVSVLTNSNDGLSWPWVDGVLQILQAFAEHGAPGATTRDWSGRWWSLFGPTDLVPMRDKVFAVSPAMTTPFIDATELTVQGRDRAVMTQANGYASYGEGARLVRDAAGQVKEVWLGGSCLRPERVVAREMRRRYEG</sequence>
<dbReference type="InterPro" id="IPR050491">
    <property type="entry name" value="AmpC-like"/>
</dbReference>
<keyword evidence="3" id="KW-1185">Reference proteome</keyword>
<dbReference type="Proteomes" id="UP001139447">
    <property type="component" value="Unassembled WGS sequence"/>
</dbReference>